<accession>A0A9E2W7V0</accession>
<dbReference type="AlphaFoldDB" id="A0A9E2W7V0"/>
<proteinExistence type="predicted"/>
<dbReference type="EMBL" id="JAHSPG010000004">
    <property type="protein sequence ID" value="MBV4357316.1"/>
    <property type="molecule type" value="Genomic_DNA"/>
</dbReference>
<feature type="signal peptide" evidence="1">
    <location>
        <begin position="1"/>
        <end position="19"/>
    </location>
</feature>
<evidence type="ECO:0008006" key="4">
    <source>
        <dbReference type="Google" id="ProtNLM"/>
    </source>
</evidence>
<organism evidence="2 3">
    <name type="scientific">Pinibacter aurantiacus</name>
    <dbReference type="NCBI Taxonomy" id="2851599"/>
    <lineage>
        <taxon>Bacteria</taxon>
        <taxon>Pseudomonadati</taxon>
        <taxon>Bacteroidota</taxon>
        <taxon>Chitinophagia</taxon>
        <taxon>Chitinophagales</taxon>
        <taxon>Chitinophagaceae</taxon>
        <taxon>Pinibacter</taxon>
    </lineage>
</organism>
<evidence type="ECO:0000256" key="1">
    <source>
        <dbReference type="SAM" id="SignalP"/>
    </source>
</evidence>
<feature type="chain" id="PRO_5039248812" description="TerB family tellurite resistance protein" evidence="1">
    <location>
        <begin position="20"/>
        <end position="204"/>
    </location>
</feature>
<comment type="caution">
    <text evidence="2">The sequence shown here is derived from an EMBL/GenBank/DDBJ whole genome shotgun (WGS) entry which is preliminary data.</text>
</comment>
<sequence>MKKVWMFFLIVLFSIKSNAQNQQIKVYLQQIAANKAYIELLQKGYQIVKQGWKTIGDIKQAHFTLDGDFFKSLESINPKIKNYAKTVGGFVLLNAAREEMDNLRVNVASNSLFSENEKAYVDQAASNVKGNCTLQSSFLQSLITASELKMSDDERIKRIDEVFMEAQDLYSFSRSFKTDVQLLVLQKQKEQKDVDHFKQVIDVK</sequence>
<keyword evidence="3" id="KW-1185">Reference proteome</keyword>
<dbReference type="Proteomes" id="UP000812270">
    <property type="component" value="Unassembled WGS sequence"/>
</dbReference>
<dbReference type="RefSeq" id="WP_217790959.1">
    <property type="nucleotide sequence ID" value="NZ_JAHSPG010000004.1"/>
</dbReference>
<gene>
    <name evidence="2" type="ORF">KTO63_09175</name>
</gene>
<protein>
    <recommendedName>
        <fullName evidence="4">TerB family tellurite resistance protein</fullName>
    </recommendedName>
</protein>
<keyword evidence="1" id="KW-0732">Signal</keyword>
<evidence type="ECO:0000313" key="3">
    <source>
        <dbReference type="Proteomes" id="UP000812270"/>
    </source>
</evidence>
<reference evidence="2" key="1">
    <citation type="submission" date="2021-06" db="EMBL/GenBank/DDBJ databases">
        <authorList>
            <person name="Huq M.A."/>
        </authorList>
    </citation>
    <scope>NUCLEOTIDE SEQUENCE</scope>
    <source>
        <strain evidence="2">MAH-26</strain>
    </source>
</reference>
<name>A0A9E2W7V0_9BACT</name>
<evidence type="ECO:0000313" key="2">
    <source>
        <dbReference type="EMBL" id="MBV4357316.1"/>
    </source>
</evidence>